<feature type="domain" description="EF-hand" evidence="7">
    <location>
        <begin position="106"/>
        <end position="141"/>
    </location>
</feature>
<dbReference type="Proteomes" id="UP000663824">
    <property type="component" value="Unassembled WGS sequence"/>
</dbReference>
<evidence type="ECO:0000256" key="1">
    <source>
        <dbReference type="ARBA" id="ARBA00006049"/>
    </source>
</evidence>
<dbReference type="Proteomes" id="UP000681720">
    <property type="component" value="Unassembled WGS sequence"/>
</dbReference>
<dbReference type="GO" id="GO:0005509">
    <property type="term" value="F:calcium ion binding"/>
    <property type="evidence" value="ECO:0007669"/>
    <property type="project" value="InterPro"/>
</dbReference>
<keyword evidence="6" id="KW-0449">Lipoprotein</keyword>
<feature type="domain" description="EF-hand" evidence="7">
    <location>
        <begin position="78"/>
        <end position="105"/>
    </location>
</feature>
<evidence type="ECO:0000313" key="13">
    <source>
        <dbReference type="EMBL" id="CAF4263087.1"/>
    </source>
</evidence>
<dbReference type="CDD" id="cd00051">
    <property type="entry name" value="EFh"/>
    <property type="match status" value="1"/>
</dbReference>
<keyword evidence="3" id="KW-0479">Metal-binding</keyword>
<sequence length="199" mass="22832">MGNHLHKQYKIYKILTDDALAHCHAVTKFSDDEIRAEHEKFFRITGNGRLKISHMEELLGDYIPTGKRKHIKYLTNCIFSTIDTNNDGYIDFLEYLISIKFFKTKSPIEKADFMFRILDKNGDKHVTLKEIEPILKCLEEYHKTSSNTNVANMMNDGTKSAASSVLAKLDKNNSGSIGVSEFVDGWLKDETIRALFTFQ</sequence>
<keyword evidence="5" id="KW-0106">Calcium</keyword>
<evidence type="ECO:0000313" key="14">
    <source>
        <dbReference type="Proteomes" id="UP000663824"/>
    </source>
</evidence>
<dbReference type="SMART" id="SM00054">
    <property type="entry name" value="EFh"/>
    <property type="match status" value="3"/>
</dbReference>
<dbReference type="EMBL" id="CAJOBI010000186">
    <property type="protein sequence ID" value="CAF3802578.1"/>
    <property type="molecule type" value="Genomic_DNA"/>
</dbReference>
<reference evidence="10" key="1">
    <citation type="submission" date="2021-02" db="EMBL/GenBank/DDBJ databases">
        <authorList>
            <person name="Nowell W R."/>
        </authorList>
    </citation>
    <scope>NUCLEOTIDE SEQUENCE</scope>
</reference>
<keyword evidence="4" id="KW-0677">Repeat</keyword>
<evidence type="ECO:0000313" key="11">
    <source>
        <dbReference type="EMBL" id="CAF3802578.1"/>
    </source>
</evidence>
<dbReference type="InterPro" id="IPR002048">
    <property type="entry name" value="EF_hand_dom"/>
</dbReference>
<dbReference type="EMBL" id="CAJNOW010003090">
    <property type="protein sequence ID" value="CAF1371072.1"/>
    <property type="molecule type" value="Genomic_DNA"/>
</dbReference>
<dbReference type="Pfam" id="PF13833">
    <property type="entry name" value="EF-hand_8"/>
    <property type="match status" value="1"/>
</dbReference>
<dbReference type="InterPro" id="IPR028846">
    <property type="entry name" value="Recoverin"/>
</dbReference>
<dbReference type="PANTHER" id="PTHR23055">
    <property type="entry name" value="CALCIUM BINDING PROTEINS"/>
    <property type="match status" value="1"/>
</dbReference>
<evidence type="ECO:0000256" key="2">
    <source>
        <dbReference type="ARBA" id="ARBA00022707"/>
    </source>
</evidence>
<protein>
    <recommendedName>
        <fullName evidence="7">EF-hand domain-containing protein</fullName>
    </recommendedName>
</protein>
<dbReference type="PROSITE" id="PS00018">
    <property type="entry name" value="EF_HAND_1"/>
    <property type="match status" value="3"/>
</dbReference>
<dbReference type="OrthoDB" id="114727at2759"/>
<dbReference type="Proteomes" id="UP000676336">
    <property type="component" value="Unassembled WGS sequence"/>
</dbReference>
<dbReference type="PROSITE" id="PS50222">
    <property type="entry name" value="EF_HAND_2"/>
    <property type="match status" value="2"/>
</dbReference>
<dbReference type="InterPro" id="IPR018247">
    <property type="entry name" value="EF_Hand_1_Ca_BS"/>
</dbReference>
<evidence type="ECO:0000313" key="8">
    <source>
        <dbReference type="EMBL" id="CAF0955613.1"/>
    </source>
</evidence>
<dbReference type="PRINTS" id="PR00450">
    <property type="entry name" value="RECOVERIN"/>
</dbReference>
<dbReference type="EMBL" id="CAJOBJ010029228">
    <property type="protein sequence ID" value="CAF4263087.1"/>
    <property type="molecule type" value="Genomic_DNA"/>
</dbReference>
<organism evidence="10 14">
    <name type="scientific">Rotaria magnacalcarata</name>
    <dbReference type="NCBI Taxonomy" id="392030"/>
    <lineage>
        <taxon>Eukaryota</taxon>
        <taxon>Metazoa</taxon>
        <taxon>Spiralia</taxon>
        <taxon>Gnathifera</taxon>
        <taxon>Rotifera</taxon>
        <taxon>Eurotatoria</taxon>
        <taxon>Bdelloidea</taxon>
        <taxon>Philodinida</taxon>
        <taxon>Philodinidae</taxon>
        <taxon>Rotaria</taxon>
    </lineage>
</organism>
<dbReference type="EMBL" id="CAJOBH010008578">
    <property type="protein sequence ID" value="CAF4117252.1"/>
    <property type="molecule type" value="Genomic_DNA"/>
</dbReference>
<evidence type="ECO:0000259" key="7">
    <source>
        <dbReference type="PROSITE" id="PS50222"/>
    </source>
</evidence>
<evidence type="ECO:0000256" key="5">
    <source>
        <dbReference type="ARBA" id="ARBA00022837"/>
    </source>
</evidence>
<dbReference type="Proteomes" id="UP000681967">
    <property type="component" value="Unassembled WGS sequence"/>
</dbReference>
<dbReference type="Proteomes" id="UP000663834">
    <property type="component" value="Unassembled WGS sequence"/>
</dbReference>
<evidence type="ECO:0000256" key="3">
    <source>
        <dbReference type="ARBA" id="ARBA00022723"/>
    </source>
</evidence>
<dbReference type="Gene3D" id="1.10.238.10">
    <property type="entry name" value="EF-hand"/>
    <property type="match status" value="1"/>
</dbReference>
<gene>
    <name evidence="12" type="ORF">BYL167_LOCUS19893</name>
    <name evidence="8" type="ORF">CJN711_LOCUS162</name>
    <name evidence="13" type="ORF">GIL414_LOCUS24207</name>
    <name evidence="9" type="ORF">KQP761_LOCUS8226</name>
    <name evidence="10" type="ORF">MBJ925_LOCUS259</name>
    <name evidence="11" type="ORF">SMN809_LOCUS1263</name>
</gene>
<evidence type="ECO:0000313" key="12">
    <source>
        <dbReference type="EMBL" id="CAF4117252.1"/>
    </source>
</evidence>
<dbReference type="PANTHER" id="PTHR23055:SF178">
    <property type="entry name" value="NEUROCALCIN HOMOLOG"/>
    <property type="match status" value="1"/>
</dbReference>
<comment type="caution">
    <text evidence="10">The sequence shown here is derived from an EMBL/GenBank/DDBJ whole genome shotgun (WGS) entry which is preliminary data.</text>
</comment>
<dbReference type="InterPro" id="IPR011992">
    <property type="entry name" value="EF-hand-dom_pair"/>
</dbReference>
<dbReference type="EMBL" id="CAJNRE010000016">
    <property type="protein sequence ID" value="CAF1903373.1"/>
    <property type="molecule type" value="Genomic_DNA"/>
</dbReference>
<evidence type="ECO:0000256" key="4">
    <source>
        <dbReference type="ARBA" id="ARBA00022737"/>
    </source>
</evidence>
<accession>A0A816K582</accession>
<dbReference type="Pfam" id="PF13499">
    <property type="entry name" value="EF-hand_7"/>
    <property type="match status" value="1"/>
</dbReference>
<name>A0A816K582_9BILA</name>
<evidence type="ECO:0000313" key="10">
    <source>
        <dbReference type="EMBL" id="CAF1903373.1"/>
    </source>
</evidence>
<dbReference type="EMBL" id="CAJNOV010000016">
    <property type="protein sequence ID" value="CAF0955613.1"/>
    <property type="molecule type" value="Genomic_DNA"/>
</dbReference>
<evidence type="ECO:0000256" key="6">
    <source>
        <dbReference type="ARBA" id="ARBA00023288"/>
    </source>
</evidence>
<dbReference type="AlphaFoldDB" id="A0A816K582"/>
<keyword evidence="2" id="KW-0519">Myristate</keyword>
<evidence type="ECO:0000313" key="9">
    <source>
        <dbReference type="EMBL" id="CAF1371072.1"/>
    </source>
</evidence>
<dbReference type="Proteomes" id="UP000663855">
    <property type="component" value="Unassembled WGS sequence"/>
</dbReference>
<proteinExistence type="inferred from homology"/>
<dbReference type="SUPFAM" id="SSF47473">
    <property type="entry name" value="EF-hand"/>
    <property type="match status" value="1"/>
</dbReference>
<comment type="similarity">
    <text evidence="1">Belongs to the recoverin family.</text>
</comment>